<feature type="compositionally biased region" description="Polar residues" evidence="6">
    <location>
        <begin position="642"/>
        <end position="652"/>
    </location>
</feature>
<feature type="domain" description="Ig-like" evidence="9">
    <location>
        <begin position="227"/>
        <end position="309"/>
    </location>
</feature>
<dbReference type="InterPro" id="IPR007110">
    <property type="entry name" value="Ig-like_dom"/>
</dbReference>
<evidence type="ECO:0000256" key="4">
    <source>
        <dbReference type="ARBA" id="ARBA00023180"/>
    </source>
</evidence>
<dbReference type="InterPro" id="IPR003961">
    <property type="entry name" value="FN3_dom"/>
</dbReference>
<feature type="domain" description="Ig-like" evidence="9">
    <location>
        <begin position="406"/>
        <end position="493"/>
    </location>
</feature>
<dbReference type="EMBL" id="JAPFRF010000023">
    <property type="protein sequence ID" value="KAJ7304065.1"/>
    <property type="molecule type" value="Genomic_DNA"/>
</dbReference>
<dbReference type="InterPro" id="IPR036116">
    <property type="entry name" value="FN3_sf"/>
</dbReference>
<proteinExistence type="predicted"/>
<dbReference type="PANTHER" id="PTHR44337">
    <property type="entry name" value="CARCINOEMBRYONIC ANTIGEN-RELATED CELL ADHESION MOLECULE 8"/>
    <property type="match status" value="1"/>
</dbReference>
<feature type="transmembrane region" description="Helical" evidence="7">
    <location>
        <begin position="600"/>
        <end position="628"/>
    </location>
</feature>
<dbReference type="Pfam" id="PF07679">
    <property type="entry name" value="I-set"/>
    <property type="match status" value="1"/>
</dbReference>
<evidence type="ECO:0000256" key="2">
    <source>
        <dbReference type="ARBA" id="ARBA00022737"/>
    </source>
</evidence>
<feature type="domain" description="Fibronectin type-III" evidence="10">
    <location>
        <begin position="493"/>
        <end position="594"/>
    </location>
</feature>
<dbReference type="AlphaFoldDB" id="A0A9Q1AQ73"/>
<dbReference type="SUPFAM" id="SSF48726">
    <property type="entry name" value="Immunoglobulin"/>
    <property type="match status" value="3"/>
</dbReference>
<evidence type="ECO:0000313" key="11">
    <source>
        <dbReference type="EMBL" id="KAJ7304065.1"/>
    </source>
</evidence>
<evidence type="ECO:0008006" key="13">
    <source>
        <dbReference type="Google" id="ProtNLM"/>
    </source>
</evidence>
<dbReference type="SMART" id="SM00409">
    <property type="entry name" value="IG"/>
    <property type="match status" value="4"/>
</dbReference>
<evidence type="ECO:0000256" key="5">
    <source>
        <dbReference type="ARBA" id="ARBA00023319"/>
    </source>
</evidence>
<evidence type="ECO:0000256" key="3">
    <source>
        <dbReference type="ARBA" id="ARBA00023157"/>
    </source>
</evidence>
<reference evidence="11" key="1">
    <citation type="journal article" date="2023" name="DNA Res.">
        <title>Chromosome-level genome assembly of Phrynocephalus forsythii using third-generation DNA sequencing and Hi-C analysis.</title>
        <authorList>
            <person name="Qi Y."/>
            <person name="Zhao W."/>
            <person name="Zhao Y."/>
            <person name="Niu C."/>
            <person name="Cao S."/>
            <person name="Zhang Y."/>
        </authorList>
    </citation>
    <scope>NUCLEOTIDE SEQUENCE</scope>
    <source>
        <tissue evidence="11">Muscle</tissue>
    </source>
</reference>
<keyword evidence="12" id="KW-1185">Reference proteome</keyword>
<dbReference type="SMART" id="SM00408">
    <property type="entry name" value="IGc2"/>
    <property type="match status" value="3"/>
</dbReference>
<comment type="caution">
    <text evidence="11">The sequence shown here is derived from an EMBL/GenBank/DDBJ whole genome shotgun (WGS) entry which is preliminary data.</text>
</comment>
<keyword evidence="2" id="KW-0677">Repeat</keyword>
<keyword evidence="4" id="KW-0325">Glycoprotein</keyword>
<protein>
    <recommendedName>
        <fullName evidence="13">V-set and immunoglobulin domain-containing protein 10-like</fullName>
    </recommendedName>
</protein>
<dbReference type="InterPro" id="IPR013098">
    <property type="entry name" value="Ig_I-set"/>
</dbReference>
<keyword evidence="7" id="KW-0812">Transmembrane</keyword>
<accession>A0A9Q1AQ73</accession>
<dbReference type="OrthoDB" id="6159398at2759"/>
<dbReference type="InterPro" id="IPR052598">
    <property type="entry name" value="IgSF_CEA-related"/>
</dbReference>
<dbReference type="CDD" id="cd00063">
    <property type="entry name" value="FN3"/>
    <property type="match status" value="1"/>
</dbReference>
<keyword evidence="5" id="KW-0393">Immunoglobulin domain</keyword>
<feature type="chain" id="PRO_5040249645" description="V-set and immunoglobulin domain-containing protein 10-like" evidence="8">
    <location>
        <begin position="29"/>
        <end position="721"/>
    </location>
</feature>
<organism evidence="11 12">
    <name type="scientific">Phrynocephalus forsythii</name>
    <dbReference type="NCBI Taxonomy" id="171643"/>
    <lineage>
        <taxon>Eukaryota</taxon>
        <taxon>Metazoa</taxon>
        <taxon>Chordata</taxon>
        <taxon>Craniata</taxon>
        <taxon>Vertebrata</taxon>
        <taxon>Euteleostomi</taxon>
        <taxon>Lepidosauria</taxon>
        <taxon>Squamata</taxon>
        <taxon>Bifurcata</taxon>
        <taxon>Unidentata</taxon>
        <taxon>Episquamata</taxon>
        <taxon>Toxicofera</taxon>
        <taxon>Iguania</taxon>
        <taxon>Acrodonta</taxon>
        <taxon>Agamidae</taxon>
        <taxon>Agaminae</taxon>
        <taxon>Phrynocephalus</taxon>
    </lineage>
</organism>
<feature type="region of interest" description="Disordered" evidence="6">
    <location>
        <begin position="699"/>
        <end position="721"/>
    </location>
</feature>
<keyword evidence="1 8" id="KW-0732">Signal</keyword>
<name>A0A9Q1AQ73_9SAUR</name>
<evidence type="ECO:0000256" key="1">
    <source>
        <dbReference type="ARBA" id="ARBA00022729"/>
    </source>
</evidence>
<gene>
    <name evidence="11" type="ORF">JRQ81_011587</name>
</gene>
<dbReference type="PANTHER" id="PTHR44337:SF20">
    <property type="entry name" value="CARCINOEMBRYONIC ANTIGEN-RELATED CELL ADHESION MOLECULE 5-RELATED"/>
    <property type="match status" value="1"/>
</dbReference>
<keyword evidence="7" id="KW-0472">Membrane</keyword>
<evidence type="ECO:0000256" key="7">
    <source>
        <dbReference type="SAM" id="Phobius"/>
    </source>
</evidence>
<dbReference type="InterPro" id="IPR036179">
    <property type="entry name" value="Ig-like_dom_sf"/>
</dbReference>
<evidence type="ECO:0000259" key="10">
    <source>
        <dbReference type="PROSITE" id="PS50853"/>
    </source>
</evidence>
<dbReference type="PROSITE" id="PS50853">
    <property type="entry name" value="FN3"/>
    <property type="match status" value="1"/>
</dbReference>
<evidence type="ECO:0000256" key="6">
    <source>
        <dbReference type="SAM" id="MobiDB-lite"/>
    </source>
</evidence>
<dbReference type="PROSITE" id="PS50835">
    <property type="entry name" value="IG_LIKE"/>
    <property type="match status" value="3"/>
</dbReference>
<dbReference type="InterPro" id="IPR003599">
    <property type="entry name" value="Ig_sub"/>
</dbReference>
<sequence length="721" mass="78059">MDCWHPGPCPSCTWKIWLLLSLLVPLFPVFPSTPLVALVGDSISLPIRFPLPPVQIQTTVIWRKNTTIVAMGGLRPNFTVVVAPSLQPQFSVDAVRGSLNITLVTLATSGIYTVEIFPLGSSVKKENVTVLVYEEVGNVSVTPPSAEATEGDESVAFNCTPVRGVVSWTKDGQSLSENSRYFLSDGYLQIRRPVRTDAGPYRCVISNPFGNGTSTANLTVYYGPETPTITISSSGLDVDAGSFVLVNSTVNLTCLAPSEPPANIYWNVADIEDFDVPSLPVLHLPRVQLSQAGQYSCLAINQRTQRRVRNTRHLNVAQKPPGSPRCSVTSADNGTTLLFLCSWPGGSPAPRLSFLGLPKPGEEASAPNLRQLLTAPFPAELSGSLVTCLASHLTGQGNCSMVPEAPSGVSLSYKSYSNISGPVTVELSCQGTFNPVEIDWFRDGQSLVLTNSHSELSPDRLRLTVQNFTAPQDLGEYSVVCSNPLGSQRANLTIQGPSISSWTLSHGPHPGSAHLAWIIPNGSVVTSFWIQMQSPNQYRSTEGWKTVDVLGAANRSATITGLQSQTLYSFRLVPWLGSQAGNASHVQILHPPDTSLSPGAIAGIVIGSILGMLLVVLLLILLLWLLWLTCRRRAGNQKIPPENQQHYLSRQFPNGDKMEPYDPSWGNPRWSSDSDIYAITYEKHLFKYGSPTTLPISTMDSSSPLPAVHRGPRNVRSATQV</sequence>
<dbReference type="Proteomes" id="UP001142489">
    <property type="component" value="Unassembled WGS sequence"/>
</dbReference>
<dbReference type="Pfam" id="PF13927">
    <property type="entry name" value="Ig_3"/>
    <property type="match status" value="1"/>
</dbReference>
<dbReference type="InterPro" id="IPR003598">
    <property type="entry name" value="Ig_sub2"/>
</dbReference>
<keyword evidence="3" id="KW-1015">Disulfide bond</keyword>
<feature type="domain" description="Ig-like" evidence="9">
    <location>
        <begin position="137"/>
        <end position="219"/>
    </location>
</feature>
<evidence type="ECO:0000256" key="8">
    <source>
        <dbReference type="SAM" id="SignalP"/>
    </source>
</evidence>
<dbReference type="InterPro" id="IPR013783">
    <property type="entry name" value="Ig-like_fold"/>
</dbReference>
<feature type="signal peptide" evidence="8">
    <location>
        <begin position="1"/>
        <end position="28"/>
    </location>
</feature>
<dbReference type="Gene3D" id="2.60.40.10">
    <property type="entry name" value="Immunoglobulins"/>
    <property type="match status" value="5"/>
</dbReference>
<keyword evidence="7" id="KW-1133">Transmembrane helix</keyword>
<evidence type="ECO:0000313" key="12">
    <source>
        <dbReference type="Proteomes" id="UP001142489"/>
    </source>
</evidence>
<dbReference type="SUPFAM" id="SSF49265">
    <property type="entry name" value="Fibronectin type III"/>
    <property type="match status" value="1"/>
</dbReference>
<evidence type="ECO:0000259" key="9">
    <source>
        <dbReference type="PROSITE" id="PS50835"/>
    </source>
</evidence>
<feature type="region of interest" description="Disordered" evidence="6">
    <location>
        <begin position="639"/>
        <end position="666"/>
    </location>
</feature>